<dbReference type="Proteomes" id="UP001610861">
    <property type="component" value="Unassembled WGS sequence"/>
</dbReference>
<evidence type="ECO:0008006" key="3">
    <source>
        <dbReference type="Google" id="ProtNLM"/>
    </source>
</evidence>
<accession>A0ABW7Q2T2</accession>
<dbReference type="InterPro" id="IPR023393">
    <property type="entry name" value="START-like_dom_sf"/>
</dbReference>
<dbReference type="EMBL" id="JBIQWL010000001">
    <property type="protein sequence ID" value="MFH8249144.1"/>
    <property type="molecule type" value="Genomic_DNA"/>
</dbReference>
<dbReference type="Gene3D" id="3.30.530.20">
    <property type="match status" value="1"/>
</dbReference>
<protein>
    <recommendedName>
        <fullName evidence="3">Polyketide cyclase</fullName>
    </recommendedName>
</protein>
<sequence>MIEIARTTRSSSAPPRTFFDRWCDLETHPEWAPSMEYFRLAEPFGVGARGVLRAIGGEEAPFRVAQVGPGFVYADTTELAGAELTVRHEAVVDGGVTRVELTAFLEGPAAAEWATRMGDDVQRSLERDLASLAQLLEDRAAPVGAG</sequence>
<reference evidence="1 2" key="1">
    <citation type="submission" date="2024-09" db="EMBL/GenBank/DDBJ databases">
        <authorList>
            <person name="Pan X."/>
        </authorList>
    </citation>
    <scope>NUCLEOTIDE SEQUENCE [LARGE SCALE GENOMIC DNA]</scope>
    <source>
        <strain evidence="1 2">B2969</strain>
    </source>
</reference>
<keyword evidence="2" id="KW-1185">Reference proteome</keyword>
<evidence type="ECO:0000313" key="2">
    <source>
        <dbReference type="Proteomes" id="UP001610861"/>
    </source>
</evidence>
<dbReference type="SUPFAM" id="SSF55961">
    <property type="entry name" value="Bet v1-like"/>
    <property type="match status" value="1"/>
</dbReference>
<name>A0ABW7Q2T2_9MICO</name>
<comment type="caution">
    <text evidence="1">The sequence shown here is derived from an EMBL/GenBank/DDBJ whole genome shotgun (WGS) entry which is preliminary data.</text>
</comment>
<gene>
    <name evidence="1" type="ORF">ACH3VR_02095</name>
</gene>
<organism evidence="1 2">
    <name type="scientific">Microbacterium alkaliflavum</name>
    <dbReference type="NCBI Taxonomy" id="3248839"/>
    <lineage>
        <taxon>Bacteria</taxon>
        <taxon>Bacillati</taxon>
        <taxon>Actinomycetota</taxon>
        <taxon>Actinomycetes</taxon>
        <taxon>Micrococcales</taxon>
        <taxon>Microbacteriaceae</taxon>
        <taxon>Microbacterium</taxon>
    </lineage>
</organism>
<proteinExistence type="predicted"/>
<evidence type="ECO:0000313" key="1">
    <source>
        <dbReference type="EMBL" id="MFH8249144.1"/>
    </source>
</evidence>
<dbReference type="RefSeq" id="WP_396639091.1">
    <property type="nucleotide sequence ID" value="NZ_JBIQWL010000001.1"/>
</dbReference>